<reference evidence="1" key="1">
    <citation type="submission" date="2021-03" db="EMBL/GenBank/DDBJ databases">
        <authorList>
            <consortium name="Genoscope - CEA"/>
            <person name="William W."/>
        </authorList>
    </citation>
    <scope>NUCLEOTIDE SEQUENCE</scope>
    <source>
        <strain evidence="1">Doubled-haploid Pahang</strain>
    </source>
</reference>
<accession>A0A804JIE7</accession>
<evidence type="ECO:0000313" key="2">
    <source>
        <dbReference type="EnsemblPlants" id="Ma06_p20520.1"/>
    </source>
</evidence>
<sequence>MCSDFLLVLSYLGAIPKCIKEGACILTSAFDLDQPKFNGATLQQWNIRFHTPYKLIG</sequence>
<organism evidence="2 3">
    <name type="scientific">Musa acuminata subsp. malaccensis</name>
    <name type="common">Wild banana</name>
    <name type="synonym">Musa malaccensis</name>
    <dbReference type="NCBI Taxonomy" id="214687"/>
    <lineage>
        <taxon>Eukaryota</taxon>
        <taxon>Viridiplantae</taxon>
        <taxon>Streptophyta</taxon>
        <taxon>Embryophyta</taxon>
        <taxon>Tracheophyta</taxon>
        <taxon>Spermatophyta</taxon>
        <taxon>Magnoliopsida</taxon>
        <taxon>Liliopsida</taxon>
        <taxon>Zingiberales</taxon>
        <taxon>Musaceae</taxon>
        <taxon>Musa</taxon>
    </lineage>
</organism>
<dbReference type="EnsemblPlants" id="Ma06_t20520.1">
    <property type="protein sequence ID" value="Ma06_p20520.1"/>
    <property type="gene ID" value="Ma06_g20520"/>
</dbReference>
<name>A0A804JIE7_MUSAM</name>
<evidence type="ECO:0000313" key="3">
    <source>
        <dbReference type="Proteomes" id="UP000012960"/>
    </source>
</evidence>
<reference evidence="2" key="2">
    <citation type="submission" date="2021-05" db="UniProtKB">
        <authorList>
            <consortium name="EnsemblPlants"/>
        </authorList>
    </citation>
    <scope>IDENTIFICATION</scope>
    <source>
        <strain evidence="2">subsp. malaccensis</strain>
    </source>
</reference>
<dbReference type="InParanoid" id="A0A804JIE7"/>
<keyword evidence="3" id="KW-1185">Reference proteome</keyword>
<gene>
    <name evidence="1" type="ORF">GSMUA_166430.1</name>
</gene>
<dbReference type="AlphaFoldDB" id="A0A804JIE7"/>
<proteinExistence type="predicted"/>
<dbReference type="EMBL" id="HG996471">
    <property type="protein sequence ID" value="CAG1846848.1"/>
    <property type="molecule type" value="Genomic_DNA"/>
</dbReference>
<dbReference type="Proteomes" id="UP000012960">
    <property type="component" value="Unplaced"/>
</dbReference>
<evidence type="ECO:0000313" key="1">
    <source>
        <dbReference type="EMBL" id="CAG1846848.1"/>
    </source>
</evidence>
<dbReference type="Gramene" id="Ma06_t20520.1">
    <property type="protein sequence ID" value="Ma06_p20520.1"/>
    <property type="gene ID" value="Ma06_g20520"/>
</dbReference>
<protein>
    <submittedName>
        <fullName evidence="1">(wild Malaysian banana) hypothetical protein</fullName>
    </submittedName>
</protein>